<dbReference type="GO" id="GO:0042369">
    <property type="term" value="P:vitamin D catabolic process"/>
    <property type="evidence" value="ECO:0007669"/>
    <property type="project" value="Ensembl"/>
</dbReference>
<protein>
    <submittedName>
        <fullName evidence="10">Cytochrome P450 family 27 subfamily B member 1</fullName>
    </submittedName>
</protein>
<dbReference type="GO" id="GO:0034341">
    <property type="term" value="P:response to type II interferon"/>
    <property type="evidence" value="ECO:0007669"/>
    <property type="project" value="Ensembl"/>
</dbReference>
<dbReference type="GO" id="GO:0030308">
    <property type="term" value="P:negative regulation of cell growth"/>
    <property type="evidence" value="ECO:0007669"/>
    <property type="project" value="Ensembl"/>
</dbReference>
<dbReference type="GO" id="GO:0006700">
    <property type="term" value="P:C21-steroid hormone biosynthetic process"/>
    <property type="evidence" value="ECO:0007669"/>
    <property type="project" value="TreeGrafter"/>
</dbReference>
<evidence type="ECO:0000313" key="10">
    <source>
        <dbReference type="Ensembl" id="ENSSHBP00005024406.1"/>
    </source>
</evidence>
<dbReference type="GO" id="GO:0004498">
    <property type="term" value="F:calcidiol 1-monooxygenase activity"/>
    <property type="evidence" value="ECO:0007669"/>
    <property type="project" value="Ensembl"/>
</dbReference>
<dbReference type="PROSITE" id="PS00086">
    <property type="entry name" value="CYTOCHROME_P450"/>
    <property type="match status" value="1"/>
</dbReference>
<dbReference type="InterPro" id="IPR036396">
    <property type="entry name" value="Cyt_P450_sf"/>
</dbReference>
<dbReference type="Ensembl" id="ENSSHBT00005029043.1">
    <property type="protein sequence ID" value="ENSSHBP00005024406.1"/>
    <property type="gene ID" value="ENSSHBG00005020336.1"/>
</dbReference>
<evidence type="ECO:0000256" key="9">
    <source>
        <dbReference type="RuleBase" id="RU000461"/>
    </source>
</evidence>
<dbReference type="GO" id="GO:0034650">
    <property type="term" value="P:cortisol metabolic process"/>
    <property type="evidence" value="ECO:0007669"/>
    <property type="project" value="TreeGrafter"/>
</dbReference>
<dbReference type="GO" id="GO:0008203">
    <property type="term" value="P:cholesterol metabolic process"/>
    <property type="evidence" value="ECO:0007669"/>
    <property type="project" value="TreeGrafter"/>
</dbReference>
<dbReference type="GO" id="GO:0071305">
    <property type="term" value="P:cellular response to vitamin D"/>
    <property type="evidence" value="ECO:0007669"/>
    <property type="project" value="Ensembl"/>
</dbReference>
<dbReference type="GO" id="GO:0045618">
    <property type="term" value="P:positive regulation of keratinocyte differentiation"/>
    <property type="evidence" value="ECO:0007669"/>
    <property type="project" value="Ensembl"/>
</dbReference>
<organism evidence="10 11">
    <name type="scientific">Strigops habroptila</name>
    <name type="common">Kakapo</name>
    <dbReference type="NCBI Taxonomy" id="2489341"/>
    <lineage>
        <taxon>Eukaryota</taxon>
        <taxon>Metazoa</taxon>
        <taxon>Chordata</taxon>
        <taxon>Craniata</taxon>
        <taxon>Vertebrata</taxon>
        <taxon>Euteleostomi</taxon>
        <taxon>Archelosauria</taxon>
        <taxon>Archosauria</taxon>
        <taxon>Dinosauria</taxon>
        <taxon>Saurischia</taxon>
        <taxon>Theropoda</taxon>
        <taxon>Coelurosauria</taxon>
        <taxon>Aves</taxon>
        <taxon>Neognathae</taxon>
        <taxon>Neoaves</taxon>
        <taxon>Telluraves</taxon>
        <taxon>Australaves</taxon>
        <taxon>Psittaciformes</taxon>
        <taxon>Psittacidae</taxon>
        <taxon>Strigops</taxon>
    </lineage>
</organism>
<comment type="similarity">
    <text evidence="2 9">Belongs to the cytochrome P450 family.</text>
</comment>
<dbReference type="PRINTS" id="PR00385">
    <property type="entry name" value="P450"/>
</dbReference>
<dbReference type="GO" id="GO:0030500">
    <property type="term" value="P:regulation of bone mineralization"/>
    <property type="evidence" value="ECO:0007669"/>
    <property type="project" value="Ensembl"/>
</dbReference>
<dbReference type="Gene3D" id="1.10.630.10">
    <property type="entry name" value="Cytochrome P450"/>
    <property type="match status" value="1"/>
</dbReference>
<accession>A0A672V9E6</accession>
<feature type="binding site" description="axial binding residue" evidence="8">
    <location>
        <position position="424"/>
    </location>
    <ligand>
        <name>heme</name>
        <dbReference type="ChEBI" id="CHEBI:30413"/>
    </ligand>
    <ligandPart>
        <name>Fe</name>
        <dbReference type="ChEBI" id="CHEBI:18248"/>
    </ligandPart>
</feature>
<dbReference type="PANTHER" id="PTHR24279">
    <property type="entry name" value="CYTOCHROME P450"/>
    <property type="match status" value="1"/>
</dbReference>
<dbReference type="GO" id="GO:0055074">
    <property type="term" value="P:calcium ion homeostasis"/>
    <property type="evidence" value="ECO:0007669"/>
    <property type="project" value="Ensembl"/>
</dbReference>
<dbReference type="GeneTree" id="ENSGT00950000182905"/>
<name>A0A672V9E6_STRHB</name>
<dbReference type="GO" id="GO:0062185">
    <property type="term" value="F:secalciferol 1-monooxygenase activity"/>
    <property type="evidence" value="ECO:0007669"/>
    <property type="project" value="Ensembl"/>
</dbReference>
<reference evidence="10" key="3">
    <citation type="submission" date="2025-09" db="UniProtKB">
        <authorList>
            <consortium name="Ensembl"/>
        </authorList>
    </citation>
    <scope>IDENTIFICATION</scope>
</reference>
<evidence type="ECO:0000313" key="11">
    <source>
        <dbReference type="Proteomes" id="UP000472266"/>
    </source>
</evidence>
<dbReference type="GO" id="GO:0070564">
    <property type="term" value="P:positive regulation of vitamin D receptor signaling pathway"/>
    <property type="evidence" value="ECO:0007669"/>
    <property type="project" value="Ensembl"/>
</dbReference>
<dbReference type="PRINTS" id="PR00463">
    <property type="entry name" value="EP450I"/>
</dbReference>
<evidence type="ECO:0000256" key="8">
    <source>
        <dbReference type="PIRSR" id="PIRSR602401-1"/>
    </source>
</evidence>
<dbReference type="InParanoid" id="A0A672V9E6"/>
<dbReference type="SUPFAM" id="SSF48264">
    <property type="entry name" value="Cytochrome P450"/>
    <property type="match status" value="1"/>
</dbReference>
<dbReference type="AlphaFoldDB" id="A0A672V9E6"/>
<keyword evidence="5 9" id="KW-0560">Oxidoreductase</keyword>
<evidence type="ECO:0000256" key="6">
    <source>
        <dbReference type="ARBA" id="ARBA00023004"/>
    </source>
</evidence>
<dbReference type="GO" id="GO:0071375">
    <property type="term" value="P:cellular response to peptide hormone stimulus"/>
    <property type="evidence" value="ECO:0007669"/>
    <property type="project" value="TreeGrafter"/>
</dbReference>
<dbReference type="GO" id="GO:0070314">
    <property type="term" value="P:G1 to G0 transition"/>
    <property type="evidence" value="ECO:0007669"/>
    <property type="project" value="Ensembl"/>
</dbReference>
<dbReference type="GO" id="GO:0030282">
    <property type="term" value="P:bone mineralization"/>
    <property type="evidence" value="ECO:0007669"/>
    <property type="project" value="Ensembl"/>
</dbReference>
<keyword evidence="3 8" id="KW-0349">Heme</keyword>
<keyword evidence="6 8" id="KW-0408">Iron</keyword>
<proteinExistence type="inferred from homology"/>
<evidence type="ECO:0000256" key="7">
    <source>
        <dbReference type="ARBA" id="ARBA00023033"/>
    </source>
</evidence>
<dbReference type="GO" id="GO:0020037">
    <property type="term" value="F:heme binding"/>
    <property type="evidence" value="ECO:0007669"/>
    <property type="project" value="InterPro"/>
</dbReference>
<dbReference type="GO" id="GO:0032496">
    <property type="term" value="P:response to lipopolysaccharide"/>
    <property type="evidence" value="ECO:0007669"/>
    <property type="project" value="Ensembl"/>
</dbReference>
<reference evidence="10" key="2">
    <citation type="submission" date="2025-08" db="UniProtKB">
        <authorList>
            <consortium name="Ensembl"/>
        </authorList>
    </citation>
    <scope>IDENTIFICATION</scope>
</reference>
<keyword evidence="7 9" id="KW-0503">Monooxygenase</keyword>
<evidence type="ECO:0000256" key="2">
    <source>
        <dbReference type="ARBA" id="ARBA00010617"/>
    </source>
</evidence>
<evidence type="ECO:0000256" key="5">
    <source>
        <dbReference type="ARBA" id="ARBA00023002"/>
    </source>
</evidence>
<dbReference type="GO" id="GO:0006816">
    <property type="term" value="P:calcium ion transport"/>
    <property type="evidence" value="ECO:0007669"/>
    <property type="project" value="Ensembl"/>
</dbReference>
<dbReference type="Pfam" id="PF00067">
    <property type="entry name" value="p450"/>
    <property type="match status" value="2"/>
</dbReference>
<dbReference type="InterPro" id="IPR050479">
    <property type="entry name" value="CYP11_CYP27_families"/>
</dbReference>
<dbReference type="PANTHER" id="PTHR24279:SF121">
    <property type="entry name" value="CYTOCHROME P450 FAMILY 27 SUBFAMILY B MEMBER 1"/>
    <property type="match status" value="1"/>
</dbReference>
<dbReference type="GO" id="GO:0043627">
    <property type="term" value="P:response to estrogen"/>
    <property type="evidence" value="ECO:0007669"/>
    <property type="project" value="Ensembl"/>
</dbReference>
<dbReference type="InterPro" id="IPR001128">
    <property type="entry name" value="Cyt_P450"/>
</dbReference>
<evidence type="ECO:0000256" key="3">
    <source>
        <dbReference type="ARBA" id="ARBA00022617"/>
    </source>
</evidence>
<dbReference type="InterPro" id="IPR017972">
    <property type="entry name" value="Cyt_P450_CS"/>
</dbReference>
<gene>
    <name evidence="10" type="primary">CYP27B1</name>
</gene>
<evidence type="ECO:0000256" key="4">
    <source>
        <dbReference type="ARBA" id="ARBA00022723"/>
    </source>
</evidence>
<dbReference type="OMA" id="KPWKTFC"/>
<evidence type="ECO:0000256" key="1">
    <source>
        <dbReference type="ARBA" id="ARBA00001971"/>
    </source>
</evidence>
<dbReference type="GO" id="GO:0005506">
    <property type="term" value="F:iron ion binding"/>
    <property type="evidence" value="ECO:0007669"/>
    <property type="project" value="InterPro"/>
</dbReference>
<dbReference type="InterPro" id="IPR002401">
    <property type="entry name" value="Cyt_P450_E_grp-I"/>
</dbReference>
<dbReference type="GO" id="GO:0005743">
    <property type="term" value="C:mitochondrial inner membrane"/>
    <property type="evidence" value="ECO:0007669"/>
    <property type="project" value="TreeGrafter"/>
</dbReference>
<dbReference type="GO" id="GO:0008285">
    <property type="term" value="P:negative regulation of cell population proliferation"/>
    <property type="evidence" value="ECO:0007669"/>
    <property type="project" value="Ensembl"/>
</dbReference>
<comment type="cofactor">
    <cofactor evidence="1 8">
        <name>heme</name>
        <dbReference type="ChEBI" id="CHEBI:30413"/>
    </cofactor>
</comment>
<dbReference type="Proteomes" id="UP000472266">
    <property type="component" value="Chromosome 23"/>
</dbReference>
<sequence length="477" mass="52356">MAPGLRLPARAARLLRCLPEPGGPPSPAAAPRGLAEMPGPSPAAFMFELLCRGGLRRLHELQVQGRARYGPLWKAAFGPILTVHVADARLIEQVLRQEGSFPVRSHLSSWKDYRECRGHAYGLLTAEGEEWQRLRRLLGRLLLCPRVAESFSGPVAAVVGDLVQRLQLQRDRHPQHLVHDLGTHFYRFGLEAISSVLFASRLGCLEPEVPRDTETFIRSINTMFVMRCSPWPCPSPCSASSPSPGTPSARPGTNMFAFAPHRTGAVARGGGRWDTLERTCLTDHLAREKVPMKSIYGNVTELAISSTLSWSLYELAQHPGVQAALHRELAAAAAAGTAAGSVPLLRAVVKETLRLYPVIPANVRASPCPLTPPQPTLITLCHYATSRDGRVFAAPERFQPERWLRRASGHPFASLPFGIGKRSCIGRRLAELEIHQALAQILLRFEVRPEPGGSHVQPMTRTLLVPAATINLQFLTR</sequence>
<dbReference type="GO" id="GO:0006704">
    <property type="term" value="P:glucocorticoid biosynthetic process"/>
    <property type="evidence" value="ECO:0007669"/>
    <property type="project" value="TreeGrafter"/>
</dbReference>
<reference evidence="10 11" key="1">
    <citation type="submission" date="2019-11" db="EMBL/GenBank/DDBJ databases">
        <title>Strigops habroptila (kakapo) genome, bStrHab1, primary haplotype, v2.</title>
        <authorList>
            <person name="Jarvis E.D."/>
            <person name="Howard J."/>
            <person name="Rhie A."/>
            <person name="Phillippy A."/>
            <person name="Korlach J."/>
            <person name="Digby A."/>
            <person name="Iorns D."/>
            <person name="Eason D."/>
            <person name="Robertson B."/>
            <person name="Raemaekers T."/>
            <person name="Howe K."/>
            <person name="Lewin H."/>
            <person name="Damas J."/>
            <person name="Hastie A."/>
            <person name="Tracey A."/>
            <person name="Chow W."/>
            <person name="Fedrigo O."/>
        </authorList>
    </citation>
    <scope>NUCLEOTIDE SEQUENCE [LARGE SCALE GENOMIC DNA]</scope>
</reference>
<keyword evidence="4 8" id="KW-0479">Metal-binding</keyword>
<keyword evidence="11" id="KW-1185">Reference proteome</keyword>